<dbReference type="Pfam" id="PF01551">
    <property type="entry name" value="Peptidase_M23"/>
    <property type="match status" value="1"/>
</dbReference>
<evidence type="ECO:0000313" key="3">
    <source>
        <dbReference type="EMBL" id="TXR52003.1"/>
    </source>
</evidence>
<evidence type="ECO:0000313" key="4">
    <source>
        <dbReference type="Proteomes" id="UP000321764"/>
    </source>
</evidence>
<organism evidence="3 4">
    <name type="scientific">Reinekea thalattae</name>
    <dbReference type="NCBI Taxonomy" id="2593301"/>
    <lineage>
        <taxon>Bacteria</taxon>
        <taxon>Pseudomonadati</taxon>
        <taxon>Pseudomonadota</taxon>
        <taxon>Gammaproteobacteria</taxon>
        <taxon>Oceanospirillales</taxon>
        <taxon>Saccharospirillaceae</taxon>
        <taxon>Reinekea</taxon>
    </lineage>
</organism>
<dbReference type="SUPFAM" id="SSF51261">
    <property type="entry name" value="Duplicated hybrid motif"/>
    <property type="match status" value="1"/>
</dbReference>
<dbReference type="FunFam" id="2.70.70.10:FF:000006">
    <property type="entry name" value="M23 family peptidase"/>
    <property type="match status" value="1"/>
</dbReference>
<feature type="transmembrane region" description="Helical" evidence="1">
    <location>
        <begin position="20"/>
        <end position="43"/>
    </location>
</feature>
<dbReference type="OrthoDB" id="9805070at2"/>
<dbReference type="PANTHER" id="PTHR21666:SF291">
    <property type="entry name" value="STAGE II SPORULATION PROTEIN Q"/>
    <property type="match status" value="1"/>
</dbReference>
<accession>A0A5C8Z452</accession>
<dbReference type="EMBL" id="VKAD01000002">
    <property type="protein sequence ID" value="TXR52003.1"/>
    <property type="molecule type" value="Genomic_DNA"/>
</dbReference>
<protein>
    <submittedName>
        <fullName evidence="3">M23 family metallopeptidase</fullName>
    </submittedName>
</protein>
<reference evidence="3 4" key="1">
    <citation type="submission" date="2019-07" db="EMBL/GenBank/DDBJ databases">
        <title>Reinekea sp. strain SSH23 genome sequencing and assembly.</title>
        <authorList>
            <person name="Kim I."/>
        </authorList>
    </citation>
    <scope>NUCLEOTIDE SEQUENCE [LARGE SCALE GENOMIC DNA]</scope>
    <source>
        <strain evidence="3 4">SSH23</strain>
    </source>
</reference>
<dbReference type="RefSeq" id="WP_147714599.1">
    <property type="nucleotide sequence ID" value="NZ_VKAD01000002.1"/>
</dbReference>
<evidence type="ECO:0000259" key="2">
    <source>
        <dbReference type="Pfam" id="PF01551"/>
    </source>
</evidence>
<dbReference type="PANTHER" id="PTHR21666">
    <property type="entry name" value="PEPTIDASE-RELATED"/>
    <property type="match status" value="1"/>
</dbReference>
<dbReference type="InterPro" id="IPR011055">
    <property type="entry name" value="Dup_hybrid_motif"/>
</dbReference>
<sequence>MNIIVVSRKSGHSKTITAKVMLSVLLVAFALVGTAFIGVYRFITEEKFVIINEDVAQEWQFRMESHSSEVERTRLYTEEQINALRVKMVELQGRLTRLDALGQRLVDVAGLDEGEFDFSMPVAVGGPETPSIDYEAPDFVGILDDLAASIDNRNQQLKVLNSLLGDREIQSETFVAGRPIVRGWMSSRYGYRNDPFTGKKAWHDGLDFAGKEGSDIIAVASGVVTWAGPRYGYGNLVEVNHGNGYVTRYAHCQEILVSVGDVVKKTDVVALMGSTGRSTGPHVHFEVRIDGKSVDPNKYINRVARF</sequence>
<dbReference type="AlphaFoldDB" id="A0A5C8Z452"/>
<keyword evidence="4" id="KW-1185">Reference proteome</keyword>
<evidence type="ECO:0000256" key="1">
    <source>
        <dbReference type="SAM" id="Phobius"/>
    </source>
</evidence>
<comment type="caution">
    <text evidence="3">The sequence shown here is derived from an EMBL/GenBank/DDBJ whole genome shotgun (WGS) entry which is preliminary data.</text>
</comment>
<dbReference type="InterPro" id="IPR016047">
    <property type="entry name" value="M23ase_b-sheet_dom"/>
</dbReference>
<dbReference type="Gene3D" id="2.70.70.10">
    <property type="entry name" value="Glucose Permease (Domain IIA)"/>
    <property type="match status" value="1"/>
</dbReference>
<keyword evidence="1" id="KW-0472">Membrane</keyword>
<dbReference type="InterPro" id="IPR050570">
    <property type="entry name" value="Cell_wall_metabolism_enzyme"/>
</dbReference>
<keyword evidence="1" id="KW-0812">Transmembrane</keyword>
<dbReference type="Proteomes" id="UP000321764">
    <property type="component" value="Unassembled WGS sequence"/>
</dbReference>
<proteinExistence type="predicted"/>
<dbReference type="GO" id="GO:0004222">
    <property type="term" value="F:metalloendopeptidase activity"/>
    <property type="evidence" value="ECO:0007669"/>
    <property type="project" value="TreeGrafter"/>
</dbReference>
<keyword evidence="1" id="KW-1133">Transmembrane helix</keyword>
<gene>
    <name evidence="3" type="ORF">FME95_11325</name>
</gene>
<dbReference type="CDD" id="cd12797">
    <property type="entry name" value="M23_peptidase"/>
    <property type="match status" value="1"/>
</dbReference>
<feature type="domain" description="M23ase beta-sheet core" evidence="2">
    <location>
        <begin position="203"/>
        <end position="296"/>
    </location>
</feature>
<name>A0A5C8Z452_9GAMM</name>